<dbReference type="InterPro" id="IPR050109">
    <property type="entry name" value="HTH-type_TetR-like_transc_reg"/>
</dbReference>
<name>A0A1E8CIQ3_9GAMM</name>
<proteinExistence type="predicted"/>
<evidence type="ECO:0000256" key="5">
    <source>
        <dbReference type="SAM" id="MobiDB-lite"/>
    </source>
</evidence>
<dbReference type="RefSeq" id="WP_070115901.1">
    <property type="nucleotide sequence ID" value="NZ_MASR01000001.1"/>
</dbReference>
<dbReference type="SUPFAM" id="SSF46689">
    <property type="entry name" value="Homeodomain-like"/>
    <property type="match status" value="1"/>
</dbReference>
<dbReference type="Pfam" id="PF00440">
    <property type="entry name" value="TetR_N"/>
    <property type="match status" value="1"/>
</dbReference>
<keyword evidence="1" id="KW-0805">Transcription regulation</keyword>
<feature type="compositionally biased region" description="Basic and acidic residues" evidence="5">
    <location>
        <begin position="20"/>
        <end position="29"/>
    </location>
</feature>
<evidence type="ECO:0000256" key="1">
    <source>
        <dbReference type="ARBA" id="ARBA00023015"/>
    </source>
</evidence>
<sequence length="224" mass="24493">MNQAARNSSTENPNKGPGKGPDKRPTKSADQRDALLIEAALRKFLRYGMGRTTMSDIAGEAGVSRQTLYASFASKEELLRATIRYLADRNVDEITRACASTRDLGAQLDAVMLHTAIRSYDLLHASPDAHDIVSGFDAACREELTEAAGRYCELIADLLQPYAVDIRARGMSVMQLADFIQRSTLTLKHQATSRAHLDALACALKILVLNLLDLKPDQGDVCES</sequence>
<gene>
    <name evidence="7" type="ORF">PHACT_03295</name>
</gene>
<evidence type="ECO:0000313" key="7">
    <source>
        <dbReference type="EMBL" id="OFE12278.1"/>
    </source>
</evidence>
<protein>
    <recommendedName>
        <fullName evidence="6">HTH tetR-type domain-containing protein</fullName>
    </recommendedName>
</protein>
<comment type="caution">
    <text evidence="7">The sequence shown here is derived from an EMBL/GenBank/DDBJ whole genome shotgun (WGS) entry which is preliminary data.</text>
</comment>
<dbReference type="Gene3D" id="1.10.357.10">
    <property type="entry name" value="Tetracycline Repressor, domain 2"/>
    <property type="match status" value="1"/>
</dbReference>
<feature type="domain" description="HTH tetR-type" evidence="6">
    <location>
        <begin position="30"/>
        <end position="90"/>
    </location>
</feature>
<evidence type="ECO:0000256" key="4">
    <source>
        <dbReference type="PROSITE-ProRule" id="PRU00335"/>
    </source>
</evidence>
<dbReference type="PROSITE" id="PS50977">
    <property type="entry name" value="HTH_TETR_2"/>
    <property type="match status" value="1"/>
</dbReference>
<dbReference type="PANTHER" id="PTHR30055">
    <property type="entry name" value="HTH-TYPE TRANSCRIPTIONAL REGULATOR RUTR"/>
    <property type="match status" value="1"/>
</dbReference>
<dbReference type="EMBL" id="MASR01000001">
    <property type="protein sequence ID" value="OFE12278.1"/>
    <property type="molecule type" value="Genomic_DNA"/>
</dbReference>
<reference evidence="8" key="1">
    <citation type="submission" date="2016-07" db="EMBL/GenBank/DDBJ databases">
        <authorList>
            <person name="Florea S."/>
            <person name="Webb J.S."/>
            <person name="Jaromczyk J."/>
            <person name="Schardl C.L."/>
        </authorList>
    </citation>
    <scope>NUCLEOTIDE SEQUENCE [LARGE SCALE GENOMIC DNA]</scope>
    <source>
        <strain evidence="8">KCTC 42131</strain>
    </source>
</reference>
<feature type="compositionally biased region" description="Polar residues" evidence="5">
    <location>
        <begin position="1"/>
        <end position="13"/>
    </location>
</feature>
<feature type="region of interest" description="Disordered" evidence="5">
    <location>
        <begin position="1"/>
        <end position="29"/>
    </location>
</feature>
<feature type="DNA-binding region" description="H-T-H motif" evidence="4">
    <location>
        <begin position="53"/>
        <end position="72"/>
    </location>
</feature>
<dbReference type="PANTHER" id="PTHR30055:SF234">
    <property type="entry name" value="HTH-TYPE TRANSCRIPTIONAL REGULATOR BETI"/>
    <property type="match status" value="1"/>
</dbReference>
<accession>A0A1E8CIQ3</accession>
<dbReference type="STRING" id="1524254.PHACT_03295"/>
<dbReference type="InterPro" id="IPR009057">
    <property type="entry name" value="Homeodomain-like_sf"/>
</dbReference>
<evidence type="ECO:0000256" key="2">
    <source>
        <dbReference type="ARBA" id="ARBA00023125"/>
    </source>
</evidence>
<keyword evidence="2 4" id="KW-0238">DNA-binding</keyword>
<dbReference type="InterPro" id="IPR001647">
    <property type="entry name" value="HTH_TetR"/>
</dbReference>
<dbReference type="OrthoDB" id="116240at2"/>
<keyword evidence="8" id="KW-1185">Reference proteome</keyword>
<organism evidence="7 8">
    <name type="scientific">Pseudohongiella acticola</name>
    <dbReference type="NCBI Taxonomy" id="1524254"/>
    <lineage>
        <taxon>Bacteria</taxon>
        <taxon>Pseudomonadati</taxon>
        <taxon>Pseudomonadota</taxon>
        <taxon>Gammaproteobacteria</taxon>
        <taxon>Pseudomonadales</taxon>
        <taxon>Pseudohongiellaceae</taxon>
        <taxon>Pseudohongiella</taxon>
    </lineage>
</organism>
<dbReference type="GO" id="GO:0000976">
    <property type="term" value="F:transcription cis-regulatory region binding"/>
    <property type="evidence" value="ECO:0007669"/>
    <property type="project" value="TreeGrafter"/>
</dbReference>
<evidence type="ECO:0000313" key="8">
    <source>
        <dbReference type="Proteomes" id="UP000175669"/>
    </source>
</evidence>
<dbReference type="GO" id="GO:0003700">
    <property type="term" value="F:DNA-binding transcription factor activity"/>
    <property type="evidence" value="ECO:0007669"/>
    <property type="project" value="TreeGrafter"/>
</dbReference>
<keyword evidence="3" id="KW-0804">Transcription</keyword>
<dbReference type="Proteomes" id="UP000175669">
    <property type="component" value="Unassembled WGS sequence"/>
</dbReference>
<evidence type="ECO:0000259" key="6">
    <source>
        <dbReference type="PROSITE" id="PS50977"/>
    </source>
</evidence>
<evidence type="ECO:0000256" key="3">
    <source>
        <dbReference type="ARBA" id="ARBA00023163"/>
    </source>
</evidence>
<dbReference type="PRINTS" id="PR00455">
    <property type="entry name" value="HTHTETR"/>
</dbReference>
<dbReference type="AlphaFoldDB" id="A0A1E8CIQ3"/>